<comment type="caution">
    <text evidence="2">The sequence shown here is derived from an EMBL/GenBank/DDBJ whole genome shotgun (WGS) entry which is preliminary data.</text>
</comment>
<evidence type="ECO:0000313" key="3">
    <source>
        <dbReference type="Proteomes" id="UP000265520"/>
    </source>
</evidence>
<dbReference type="Proteomes" id="UP000265520">
    <property type="component" value="Unassembled WGS sequence"/>
</dbReference>
<proteinExistence type="predicted"/>
<protein>
    <submittedName>
        <fullName evidence="2">rRNA processing/ribosome biogenesis protein</fullName>
    </submittedName>
</protein>
<accession>A0A392V7D7</accession>
<dbReference type="AlphaFoldDB" id="A0A392V7D7"/>
<keyword evidence="3" id="KW-1185">Reference proteome</keyword>
<evidence type="ECO:0000313" key="2">
    <source>
        <dbReference type="EMBL" id="MCI84216.1"/>
    </source>
</evidence>
<feature type="compositionally biased region" description="Low complexity" evidence="1">
    <location>
        <begin position="1"/>
        <end position="17"/>
    </location>
</feature>
<reference evidence="2 3" key="1">
    <citation type="journal article" date="2018" name="Front. Plant Sci.">
        <title>Red Clover (Trifolium pratense) and Zigzag Clover (T. medium) - A Picture of Genomic Similarities and Differences.</title>
        <authorList>
            <person name="Dluhosova J."/>
            <person name="Istvanek J."/>
            <person name="Nedelnik J."/>
            <person name="Repkova J."/>
        </authorList>
    </citation>
    <scope>NUCLEOTIDE SEQUENCE [LARGE SCALE GENOMIC DNA]</scope>
    <source>
        <strain evidence="3">cv. 10/8</strain>
        <tissue evidence="2">Leaf</tissue>
    </source>
</reference>
<dbReference type="EMBL" id="LXQA011085531">
    <property type="protein sequence ID" value="MCI84216.1"/>
    <property type="molecule type" value="Genomic_DNA"/>
</dbReference>
<feature type="region of interest" description="Disordered" evidence="1">
    <location>
        <begin position="1"/>
        <end position="39"/>
    </location>
</feature>
<name>A0A392V7D7_9FABA</name>
<feature type="non-terminal residue" evidence="2">
    <location>
        <position position="51"/>
    </location>
</feature>
<organism evidence="2 3">
    <name type="scientific">Trifolium medium</name>
    <dbReference type="NCBI Taxonomy" id="97028"/>
    <lineage>
        <taxon>Eukaryota</taxon>
        <taxon>Viridiplantae</taxon>
        <taxon>Streptophyta</taxon>
        <taxon>Embryophyta</taxon>
        <taxon>Tracheophyta</taxon>
        <taxon>Spermatophyta</taxon>
        <taxon>Magnoliopsida</taxon>
        <taxon>eudicotyledons</taxon>
        <taxon>Gunneridae</taxon>
        <taxon>Pentapetalae</taxon>
        <taxon>rosids</taxon>
        <taxon>fabids</taxon>
        <taxon>Fabales</taxon>
        <taxon>Fabaceae</taxon>
        <taxon>Papilionoideae</taxon>
        <taxon>50 kb inversion clade</taxon>
        <taxon>NPAAA clade</taxon>
        <taxon>Hologalegina</taxon>
        <taxon>IRL clade</taxon>
        <taxon>Trifolieae</taxon>
        <taxon>Trifolium</taxon>
    </lineage>
</organism>
<sequence>MLNGSTTDVPTVTPLLPNNKKRKHSSATGSLQEYDASGGLGVEVPNKCAMA</sequence>
<evidence type="ECO:0000256" key="1">
    <source>
        <dbReference type="SAM" id="MobiDB-lite"/>
    </source>
</evidence>